<dbReference type="InterPro" id="IPR010982">
    <property type="entry name" value="Lambda_DNA-bd_dom_sf"/>
</dbReference>
<accession>A0A1G8LFY1</accession>
<dbReference type="STRING" id="428992.SAMN05216272_111132"/>
<name>A0A1G8LFY1_9PSED</name>
<feature type="domain" description="HTH cro/C1-type" evidence="1">
    <location>
        <begin position="4"/>
        <end position="63"/>
    </location>
</feature>
<dbReference type="PROSITE" id="PS50943">
    <property type="entry name" value="HTH_CROC1"/>
    <property type="match status" value="1"/>
</dbReference>
<dbReference type="Pfam" id="PF13560">
    <property type="entry name" value="HTH_31"/>
    <property type="match status" value="1"/>
</dbReference>
<dbReference type="InterPro" id="IPR001387">
    <property type="entry name" value="Cro/C1-type_HTH"/>
</dbReference>
<proteinExistence type="predicted"/>
<keyword evidence="3" id="KW-1185">Reference proteome</keyword>
<evidence type="ECO:0000313" key="2">
    <source>
        <dbReference type="EMBL" id="SDI54616.1"/>
    </source>
</evidence>
<sequence length="78" mass="8566">MNRIRETREGARISQATLHRRLGWKQSRLANYESGARTPSLDDSRAIVAALNELGVACSLGEVFPEPEQSAIPVQMAS</sequence>
<dbReference type="SMART" id="SM00530">
    <property type="entry name" value="HTH_XRE"/>
    <property type="match status" value="1"/>
</dbReference>
<protein>
    <submittedName>
        <fullName evidence="2">Putative transcriptional regulator</fullName>
    </submittedName>
</protein>
<dbReference type="RefSeq" id="WP_090266853.1">
    <property type="nucleotide sequence ID" value="NZ_FNDS01000011.1"/>
</dbReference>
<dbReference type="GO" id="GO:0003677">
    <property type="term" value="F:DNA binding"/>
    <property type="evidence" value="ECO:0007669"/>
    <property type="project" value="InterPro"/>
</dbReference>
<dbReference type="Proteomes" id="UP000199636">
    <property type="component" value="Unassembled WGS sequence"/>
</dbReference>
<dbReference type="OrthoDB" id="6877645at2"/>
<dbReference type="EMBL" id="FNDS01000011">
    <property type="protein sequence ID" value="SDI54616.1"/>
    <property type="molecule type" value="Genomic_DNA"/>
</dbReference>
<reference evidence="3" key="1">
    <citation type="submission" date="2016-10" db="EMBL/GenBank/DDBJ databases">
        <authorList>
            <person name="Varghese N."/>
            <person name="Submissions S."/>
        </authorList>
    </citation>
    <scope>NUCLEOTIDE SEQUENCE [LARGE SCALE GENOMIC DNA]</scope>
    <source>
        <strain evidence="3">CCM 7469</strain>
    </source>
</reference>
<dbReference type="AlphaFoldDB" id="A0A1G8LFY1"/>
<dbReference type="Gene3D" id="1.10.260.40">
    <property type="entry name" value="lambda repressor-like DNA-binding domains"/>
    <property type="match status" value="1"/>
</dbReference>
<organism evidence="2 3">
    <name type="scientific">Pseudomonas panipatensis</name>
    <dbReference type="NCBI Taxonomy" id="428992"/>
    <lineage>
        <taxon>Bacteria</taxon>
        <taxon>Pseudomonadati</taxon>
        <taxon>Pseudomonadota</taxon>
        <taxon>Gammaproteobacteria</taxon>
        <taxon>Pseudomonadales</taxon>
        <taxon>Pseudomonadaceae</taxon>
        <taxon>Pseudomonas</taxon>
    </lineage>
</organism>
<evidence type="ECO:0000259" key="1">
    <source>
        <dbReference type="PROSITE" id="PS50943"/>
    </source>
</evidence>
<evidence type="ECO:0000313" key="3">
    <source>
        <dbReference type="Proteomes" id="UP000199636"/>
    </source>
</evidence>
<dbReference type="SUPFAM" id="SSF47413">
    <property type="entry name" value="lambda repressor-like DNA-binding domains"/>
    <property type="match status" value="1"/>
</dbReference>
<dbReference type="CDD" id="cd00093">
    <property type="entry name" value="HTH_XRE"/>
    <property type="match status" value="1"/>
</dbReference>
<gene>
    <name evidence="2" type="ORF">SAMN05216272_111132</name>
</gene>